<comment type="caution">
    <text evidence="6">The sequence shown here is derived from an EMBL/GenBank/DDBJ whole genome shotgun (WGS) entry which is preliminary data.</text>
</comment>
<proteinExistence type="inferred from homology"/>
<evidence type="ECO:0000256" key="4">
    <source>
        <dbReference type="ARBA" id="ARBA00023239"/>
    </source>
</evidence>
<name>A0A4U1J6Q4_9BACT</name>
<gene>
    <name evidence="6" type="ORF">E8A74_28995</name>
</gene>
<dbReference type="PROSITE" id="PS51257">
    <property type="entry name" value="PROKAR_LIPOPROTEIN"/>
    <property type="match status" value="1"/>
</dbReference>
<dbReference type="GO" id="GO:0016846">
    <property type="term" value="F:carbon-sulfur lyase activity"/>
    <property type="evidence" value="ECO:0007669"/>
    <property type="project" value="InterPro"/>
</dbReference>
<comment type="similarity">
    <text evidence="1">Belongs to the Gfa family.</text>
</comment>
<keyword evidence="3" id="KW-0862">Zinc</keyword>
<dbReference type="PANTHER" id="PTHR33337">
    <property type="entry name" value="GFA DOMAIN-CONTAINING PROTEIN"/>
    <property type="match status" value="1"/>
</dbReference>
<dbReference type="EMBL" id="SSMQ01000035">
    <property type="protein sequence ID" value="TKD02213.1"/>
    <property type="molecule type" value="Genomic_DNA"/>
</dbReference>
<dbReference type="AlphaFoldDB" id="A0A4U1J6Q4"/>
<dbReference type="InterPro" id="IPR011057">
    <property type="entry name" value="Mss4-like_sf"/>
</dbReference>
<reference evidence="6 7" key="1">
    <citation type="submission" date="2019-04" db="EMBL/GenBank/DDBJ databases">
        <authorList>
            <person name="Li Y."/>
            <person name="Wang J."/>
        </authorList>
    </citation>
    <scope>NUCLEOTIDE SEQUENCE [LARGE SCALE GENOMIC DNA]</scope>
    <source>
        <strain evidence="6 7">DSM 14668</strain>
    </source>
</reference>
<evidence type="ECO:0000259" key="5">
    <source>
        <dbReference type="PROSITE" id="PS51891"/>
    </source>
</evidence>
<dbReference type="InterPro" id="IPR006913">
    <property type="entry name" value="CENP-V/GFA"/>
</dbReference>
<evidence type="ECO:0000313" key="7">
    <source>
        <dbReference type="Proteomes" id="UP000309215"/>
    </source>
</evidence>
<dbReference type="GO" id="GO:0046872">
    <property type="term" value="F:metal ion binding"/>
    <property type="evidence" value="ECO:0007669"/>
    <property type="project" value="UniProtKB-KW"/>
</dbReference>
<protein>
    <submittedName>
        <fullName evidence="6">GFA family protein</fullName>
    </submittedName>
</protein>
<dbReference type="RefSeq" id="WP_136932337.1">
    <property type="nucleotide sequence ID" value="NZ_SSMQ01000035.1"/>
</dbReference>
<dbReference type="OrthoDB" id="9805575at2"/>
<evidence type="ECO:0000256" key="3">
    <source>
        <dbReference type="ARBA" id="ARBA00022833"/>
    </source>
</evidence>
<dbReference type="Proteomes" id="UP000309215">
    <property type="component" value="Unassembled WGS sequence"/>
</dbReference>
<dbReference type="Gene3D" id="3.90.1590.10">
    <property type="entry name" value="glutathione-dependent formaldehyde- activating enzyme (gfa)"/>
    <property type="match status" value="1"/>
</dbReference>
<feature type="domain" description="CENP-V/GFA" evidence="5">
    <location>
        <begin position="8"/>
        <end position="107"/>
    </location>
</feature>
<dbReference type="SUPFAM" id="SSF51316">
    <property type="entry name" value="Mss4-like"/>
    <property type="match status" value="1"/>
</dbReference>
<keyword evidence="4" id="KW-0456">Lyase</keyword>
<dbReference type="PANTHER" id="PTHR33337:SF40">
    <property type="entry name" value="CENP-V_GFA DOMAIN-CONTAINING PROTEIN-RELATED"/>
    <property type="match status" value="1"/>
</dbReference>
<dbReference type="PROSITE" id="PS51891">
    <property type="entry name" value="CENP_V_GFA"/>
    <property type="match status" value="1"/>
</dbReference>
<evidence type="ECO:0000313" key="6">
    <source>
        <dbReference type="EMBL" id="TKD02213.1"/>
    </source>
</evidence>
<dbReference type="Pfam" id="PF04828">
    <property type="entry name" value="GFA"/>
    <property type="match status" value="1"/>
</dbReference>
<keyword evidence="7" id="KW-1185">Reference proteome</keyword>
<organism evidence="6 7">
    <name type="scientific">Polyangium fumosum</name>
    <dbReference type="NCBI Taxonomy" id="889272"/>
    <lineage>
        <taxon>Bacteria</taxon>
        <taxon>Pseudomonadati</taxon>
        <taxon>Myxococcota</taxon>
        <taxon>Polyangia</taxon>
        <taxon>Polyangiales</taxon>
        <taxon>Polyangiaceae</taxon>
        <taxon>Polyangium</taxon>
    </lineage>
</organism>
<sequence>MNDWKLPWEGGCRCGQVRLKVTAPPMVTVACHCNGCQRMSGSAFSLSILLPSDGFQVTQGDPVLGALHGPVRHFYCPHCKSWMFNRPPGMDAFVIVRATMLDDPSWFWPFIETSTREKLPWASTPAVHSFEAFPDPADYEPLMKEFAERFREGFNPRGKAPARAPGA</sequence>
<accession>A0A4U1J6Q4</accession>
<evidence type="ECO:0000256" key="2">
    <source>
        <dbReference type="ARBA" id="ARBA00022723"/>
    </source>
</evidence>
<evidence type="ECO:0000256" key="1">
    <source>
        <dbReference type="ARBA" id="ARBA00005495"/>
    </source>
</evidence>
<keyword evidence="2" id="KW-0479">Metal-binding</keyword>